<dbReference type="Gene3D" id="2.40.128.320">
    <property type="entry name" value="Protein HRI1, N-terminal domain"/>
    <property type="match status" value="1"/>
</dbReference>
<keyword evidence="8" id="KW-1185">Reference proteome</keyword>
<dbReference type="Proteomes" id="UP000178912">
    <property type="component" value="Unassembled WGS sequence"/>
</dbReference>
<evidence type="ECO:0000256" key="6">
    <source>
        <dbReference type="ARBA" id="ARBA00023242"/>
    </source>
</evidence>
<dbReference type="Pfam" id="PF16815">
    <property type="entry name" value="HRI1"/>
    <property type="match status" value="1"/>
</dbReference>
<dbReference type="CDD" id="cd11692">
    <property type="entry name" value="HRI1_N_like"/>
    <property type="match status" value="1"/>
</dbReference>
<organism evidence="7 8">
    <name type="scientific">Rhynchosporium agropyri</name>
    <dbReference type="NCBI Taxonomy" id="914238"/>
    <lineage>
        <taxon>Eukaryota</taxon>
        <taxon>Fungi</taxon>
        <taxon>Dikarya</taxon>
        <taxon>Ascomycota</taxon>
        <taxon>Pezizomycotina</taxon>
        <taxon>Leotiomycetes</taxon>
        <taxon>Helotiales</taxon>
        <taxon>Ploettnerulaceae</taxon>
        <taxon>Rhynchosporium</taxon>
    </lineage>
</organism>
<name>A0A1E1KVX5_9HELO</name>
<dbReference type="InterPro" id="IPR038744">
    <property type="entry name" value="Hri1_N"/>
</dbReference>
<evidence type="ECO:0000256" key="4">
    <source>
        <dbReference type="ARBA" id="ARBA00017063"/>
    </source>
</evidence>
<keyword evidence="6" id="KW-0539">Nucleus</keyword>
<dbReference type="Gene3D" id="2.40.128.310">
    <property type="entry name" value="Protein HRI1, C-terminal domain"/>
    <property type="match status" value="1"/>
</dbReference>
<dbReference type="EMBL" id="FJUX01000056">
    <property type="protein sequence ID" value="CZT02324.1"/>
    <property type="molecule type" value="Genomic_DNA"/>
</dbReference>
<evidence type="ECO:0000256" key="3">
    <source>
        <dbReference type="ARBA" id="ARBA00005229"/>
    </source>
</evidence>
<gene>
    <name evidence="7" type="ORF">RAG0_09547</name>
</gene>
<dbReference type="GO" id="GO:0005634">
    <property type="term" value="C:nucleus"/>
    <property type="evidence" value="ECO:0007669"/>
    <property type="project" value="UniProtKB-SubCell"/>
</dbReference>
<dbReference type="OrthoDB" id="4045395at2759"/>
<evidence type="ECO:0000256" key="1">
    <source>
        <dbReference type="ARBA" id="ARBA00004123"/>
    </source>
</evidence>
<accession>A0A1E1KVX5</accession>
<dbReference type="CDD" id="cd11693">
    <property type="entry name" value="HRI1_C_like"/>
    <property type="match status" value="1"/>
</dbReference>
<reference evidence="8" key="1">
    <citation type="submission" date="2016-03" db="EMBL/GenBank/DDBJ databases">
        <authorList>
            <person name="Guldener U."/>
        </authorList>
    </citation>
    <scope>NUCLEOTIDE SEQUENCE [LARGE SCALE GENOMIC DNA]</scope>
    <source>
        <strain evidence="8">04CH-RAC-A.6.1</strain>
    </source>
</reference>
<dbReference type="AlphaFoldDB" id="A0A1E1KVX5"/>
<comment type="similarity">
    <text evidence="3">Belongs to the HRI1 family.</text>
</comment>
<keyword evidence="5" id="KW-0963">Cytoplasm</keyword>
<dbReference type="GO" id="GO:0005737">
    <property type="term" value="C:cytoplasm"/>
    <property type="evidence" value="ECO:0007669"/>
    <property type="project" value="UniProtKB-SubCell"/>
</dbReference>
<evidence type="ECO:0000313" key="7">
    <source>
        <dbReference type="EMBL" id="CZT02324.1"/>
    </source>
</evidence>
<protein>
    <recommendedName>
        <fullName evidence="4">Protein HRI1</fullName>
    </recommendedName>
</protein>
<dbReference type="InterPro" id="IPR043047">
    <property type="entry name" value="Hri1_N_sf"/>
</dbReference>
<evidence type="ECO:0000256" key="2">
    <source>
        <dbReference type="ARBA" id="ARBA00004496"/>
    </source>
</evidence>
<evidence type="ECO:0000256" key="5">
    <source>
        <dbReference type="ARBA" id="ARBA00022490"/>
    </source>
</evidence>
<dbReference type="InterPro" id="IPR031818">
    <property type="entry name" value="Hri1"/>
</dbReference>
<proteinExistence type="inferred from homology"/>
<sequence>MAHISTRKFIKWGDKPAGENTDTFVLTTAGKHFVDLRIYLPTTETEPSIPSLAPLPITRLEWGFAGTSSPTPAVYSSIPGHETEIIKPSHTVWTHWVDNKTTDEVQDEGDMYPQPDGTTMEYGAMVNPDSGEVENYEEGWVDFEVGKVDGEEEFRSWVLRTEDEEGGVRGVLARVGVFVQGVLRKGEEISVGRWMWDSERGWQPVVEVGKAFIPRGIFTHEQVVLEQNLVASDGLKWTCVESFSWK</sequence>
<comment type="subcellular location">
    <subcellularLocation>
        <location evidence="2">Cytoplasm</location>
    </subcellularLocation>
    <subcellularLocation>
        <location evidence="1">Nucleus</location>
    </subcellularLocation>
</comment>
<evidence type="ECO:0000313" key="8">
    <source>
        <dbReference type="Proteomes" id="UP000178912"/>
    </source>
</evidence>